<dbReference type="Proteomes" id="UP000232875">
    <property type="component" value="Unassembled WGS sequence"/>
</dbReference>
<dbReference type="CDD" id="cd20537">
    <property type="entry name" value="CYCLIN_CCNO-like_rpt2"/>
    <property type="match status" value="1"/>
</dbReference>
<dbReference type="Gene3D" id="1.10.472.10">
    <property type="entry name" value="Cyclin-like"/>
    <property type="match status" value="2"/>
</dbReference>
<sequence length="420" mass="47512">MSGTALSNNHRIRHSSAIVLPSSEQMDNSIAVAKSRTPVRPMRAFVGGALAEVDYQPEIIEHMYMLEKQTLANVELMNVQPELHWFMRPYLVDFLVEIHQSFRLRPETLYLTMNMVDRYVSKRIVYKRHYQLVGCAALLIAAKFEDSKDRVPTVNELSQMCCNAYDTSAFIQMEGHVLSTLDWVLGHPTAETWLRYEYSCSPPTKPVTHTVARFLLEVTLFHQSFISTLPSTLALGAMHLARHICRDPRPLPHSAGRTAAAAANQIYTYISEHLSDISFILIKKYSYAHYVDASALVLDWFRKCGTMPKTNDLSAKQFRQEAYSSDEEGGSARSSSPAASIFSTPSRSITRDDDDDESLPVTPLSLHSVHDTTYNHTQSGRYNVDRLNVRHSLHIPVDHKSQHGAPWLNLNNLKPVAKQN</sequence>
<evidence type="ECO:0000256" key="1">
    <source>
        <dbReference type="ARBA" id="ARBA00008742"/>
    </source>
</evidence>
<evidence type="ECO:0000259" key="8">
    <source>
        <dbReference type="SMART" id="SM01332"/>
    </source>
</evidence>
<accession>A0A2N1JHH7</accession>
<dbReference type="InterPro" id="IPR013763">
    <property type="entry name" value="Cyclin-like_dom"/>
</dbReference>
<evidence type="ECO:0000256" key="5">
    <source>
        <dbReference type="RuleBase" id="RU000383"/>
    </source>
</evidence>
<dbReference type="OrthoDB" id="5590282at2759"/>
<evidence type="ECO:0000313" key="9">
    <source>
        <dbReference type="EMBL" id="PKI85995.1"/>
    </source>
</evidence>
<dbReference type="GO" id="GO:0019887">
    <property type="term" value="F:protein kinase regulator activity"/>
    <property type="evidence" value="ECO:0007669"/>
    <property type="project" value="UniProtKB-ARBA"/>
</dbReference>
<dbReference type="PROSITE" id="PS00292">
    <property type="entry name" value="CYCLINS"/>
    <property type="match status" value="1"/>
</dbReference>
<dbReference type="AlphaFoldDB" id="A0A2N1JHH7"/>
<keyword evidence="4" id="KW-0131">Cell cycle</keyword>
<gene>
    <name evidence="9" type="ORF">MVES_000561</name>
</gene>
<dbReference type="InterPro" id="IPR006671">
    <property type="entry name" value="Cyclin_N"/>
</dbReference>
<evidence type="ECO:0000313" key="10">
    <source>
        <dbReference type="Proteomes" id="UP000232875"/>
    </source>
</evidence>
<feature type="domain" description="Cyclin-like" evidence="7">
    <location>
        <begin position="93"/>
        <end position="179"/>
    </location>
</feature>
<evidence type="ECO:0000256" key="3">
    <source>
        <dbReference type="ARBA" id="ARBA00023127"/>
    </source>
</evidence>
<dbReference type="SMART" id="SM00385">
    <property type="entry name" value="CYCLIN"/>
    <property type="match status" value="2"/>
</dbReference>
<keyword evidence="10" id="KW-1185">Reference proteome</keyword>
<dbReference type="Pfam" id="PF02984">
    <property type="entry name" value="Cyclin_C"/>
    <property type="match status" value="1"/>
</dbReference>
<dbReference type="FunFam" id="1.10.472.10:FF:000010">
    <property type="entry name" value="G1/S-specific cyclin Cln1"/>
    <property type="match status" value="1"/>
</dbReference>
<dbReference type="Pfam" id="PF00134">
    <property type="entry name" value="Cyclin_N"/>
    <property type="match status" value="1"/>
</dbReference>
<evidence type="ECO:0000256" key="4">
    <source>
        <dbReference type="ARBA" id="ARBA00023306"/>
    </source>
</evidence>
<evidence type="ECO:0000256" key="6">
    <source>
        <dbReference type="SAM" id="MobiDB-lite"/>
    </source>
</evidence>
<dbReference type="GO" id="GO:0051301">
    <property type="term" value="P:cell division"/>
    <property type="evidence" value="ECO:0007669"/>
    <property type="project" value="UniProtKB-KW"/>
</dbReference>
<feature type="domain" description="Cyclin C-terminal" evidence="8">
    <location>
        <begin position="188"/>
        <end position="337"/>
    </location>
</feature>
<dbReference type="GO" id="GO:0044843">
    <property type="term" value="P:cell cycle G1/S phase transition"/>
    <property type="evidence" value="ECO:0007669"/>
    <property type="project" value="UniProtKB-ARBA"/>
</dbReference>
<comment type="similarity">
    <text evidence="1 5">Belongs to the cyclin family.</text>
</comment>
<dbReference type="InterPro" id="IPR048258">
    <property type="entry name" value="Cyclins_cyclin-box"/>
</dbReference>
<organism evidence="9 10">
    <name type="scientific">Malassezia vespertilionis</name>
    <dbReference type="NCBI Taxonomy" id="2020962"/>
    <lineage>
        <taxon>Eukaryota</taxon>
        <taxon>Fungi</taxon>
        <taxon>Dikarya</taxon>
        <taxon>Basidiomycota</taxon>
        <taxon>Ustilaginomycotina</taxon>
        <taxon>Malasseziomycetes</taxon>
        <taxon>Malasseziales</taxon>
        <taxon>Malasseziaceae</taxon>
        <taxon>Malassezia</taxon>
    </lineage>
</organism>
<dbReference type="CDD" id="cd20559">
    <property type="entry name" value="CYCLIN_ScCLN_like"/>
    <property type="match status" value="1"/>
</dbReference>
<dbReference type="InterPro" id="IPR039361">
    <property type="entry name" value="Cyclin"/>
</dbReference>
<dbReference type="GO" id="GO:0051726">
    <property type="term" value="P:regulation of cell cycle"/>
    <property type="evidence" value="ECO:0007669"/>
    <property type="project" value="UniProtKB-ARBA"/>
</dbReference>
<dbReference type="InterPro" id="IPR036915">
    <property type="entry name" value="Cyclin-like_sf"/>
</dbReference>
<dbReference type="EMBL" id="KZ454987">
    <property type="protein sequence ID" value="PKI85995.1"/>
    <property type="molecule type" value="Genomic_DNA"/>
</dbReference>
<evidence type="ECO:0000256" key="2">
    <source>
        <dbReference type="ARBA" id="ARBA00022618"/>
    </source>
</evidence>
<evidence type="ECO:0000259" key="7">
    <source>
        <dbReference type="SMART" id="SM00385"/>
    </source>
</evidence>
<proteinExistence type="inferred from homology"/>
<reference evidence="9 10" key="1">
    <citation type="submission" date="2017-10" db="EMBL/GenBank/DDBJ databases">
        <title>A novel species of cold-tolerant Malassezia isolated from bats.</title>
        <authorList>
            <person name="Lorch J.M."/>
            <person name="Palmer J.M."/>
            <person name="Vanderwolf K.J."/>
            <person name="Schmidt K.Z."/>
            <person name="Verant M.L."/>
            <person name="Weller T.J."/>
            <person name="Blehert D.S."/>
        </authorList>
    </citation>
    <scope>NUCLEOTIDE SEQUENCE [LARGE SCALE GENOMIC DNA]</scope>
    <source>
        <strain evidence="9 10">NWHC:44797-103</strain>
    </source>
</reference>
<feature type="region of interest" description="Disordered" evidence="6">
    <location>
        <begin position="320"/>
        <end position="363"/>
    </location>
</feature>
<keyword evidence="2" id="KW-0132">Cell division</keyword>
<dbReference type="PANTHER" id="PTHR10177">
    <property type="entry name" value="CYCLINS"/>
    <property type="match status" value="1"/>
</dbReference>
<dbReference type="InterPro" id="IPR004367">
    <property type="entry name" value="Cyclin_C-dom"/>
</dbReference>
<dbReference type="SUPFAM" id="SSF47954">
    <property type="entry name" value="Cyclin-like"/>
    <property type="match status" value="2"/>
</dbReference>
<keyword evidence="3 5" id="KW-0195">Cyclin</keyword>
<name>A0A2N1JHH7_9BASI</name>
<dbReference type="STRING" id="2020962.A0A2N1JHH7"/>
<protein>
    <submittedName>
        <fullName evidence="9">Uncharacterized protein</fullName>
    </submittedName>
</protein>
<feature type="domain" description="Cyclin-like" evidence="7">
    <location>
        <begin position="192"/>
        <end position="283"/>
    </location>
</feature>
<dbReference type="SMART" id="SM01332">
    <property type="entry name" value="Cyclin_C"/>
    <property type="match status" value="1"/>
</dbReference>
<feature type="compositionally biased region" description="Low complexity" evidence="6">
    <location>
        <begin position="331"/>
        <end position="346"/>
    </location>
</feature>